<dbReference type="PANTHER" id="PTHR11567">
    <property type="entry name" value="ACID PHOSPHATASE-RELATED"/>
    <property type="match status" value="1"/>
</dbReference>
<keyword evidence="6" id="KW-0812">Transmembrane</keyword>
<evidence type="ECO:0000313" key="9">
    <source>
        <dbReference type="Proteomes" id="UP000688137"/>
    </source>
</evidence>
<evidence type="ECO:0000256" key="1">
    <source>
        <dbReference type="ARBA" id="ARBA00000032"/>
    </source>
</evidence>
<protein>
    <recommendedName>
        <fullName evidence="10">Acid phosphatase</fullName>
    </recommendedName>
</protein>
<evidence type="ECO:0000256" key="7">
    <source>
        <dbReference type="SAM" id="SignalP"/>
    </source>
</evidence>
<proteinExistence type="predicted"/>
<dbReference type="CDD" id="cd07061">
    <property type="entry name" value="HP_HAP_like"/>
    <property type="match status" value="1"/>
</dbReference>
<evidence type="ECO:0008006" key="10">
    <source>
        <dbReference type="Google" id="ProtNLM"/>
    </source>
</evidence>
<dbReference type="PANTHER" id="PTHR11567:SF211">
    <property type="entry name" value="PROSTATIC ACID PHOSPHATASE"/>
    <property type="match status" value="1"/>
</dbReference>
<dbReference type="GO" id="GO:0003993">
    <property type="term" value="F:acid phosphatase activity"/>
    <property type="evidence" value="ECO:0007669"/>
    <property type="project" value="UniProtKB-EC"/>
</dbReference>
<evidence type="ECO:0000256" key="5">
    <source>
        <dbReference type="ARBA" id="ARBA00023180"/>
    </source>
</evidence>
<keyword evidence="6" id="KW-0472">Membrane</keyword>
<gene>
    <name evidence="8" type="ORF">PPRIM_AZ9-3.1.T0320264</name>
</gene>
<evidence type="ECO:0000256" key="3">
    <source>
        <dbReference type="ARBA" id="ARBA00022801"/>
    </source>
</evidence>
<feature type="chain" id="PRO_5035844922" description="Acid phosphatase" evidence="7">
    <location>
        <begin position="18"/>
        <end position="449"/>
    </location>
</feature>
<keyword evidence="6" id="KW-1133">Transmembrane helix</keyword>
<evidence type="ECO:0000256" key="6">
    <source>
        <dbReference type="SAM" id="Phobius"/>
    </source>
</evidence>
<name>A0A8S1L5C7_PARPR</name>
<dbReference type="EMBL" id="CAJJDM010000031">
    <property type="protein sequence ID" value="CAD8061971.1"/>
    <property type="molecule type" value="Genomic_DNA"/>
</dbReference>
<comment type="caution">
    <text evidence="8">The sequence shown here is derived from an EMBL/GenBank/DDBJ whole genome shotgun (WGS) entry which is preliminary data.</text>
</comment>
<evidence type="ECO:0000256" key="4">
    <source>
        <dbReference type="ARBA" id="ARBA00023157"/>
    </source>
</evidence>
<feature type="transmembrane region" description="Helical" evidence="6">
    <location>
        <begin position="409"/>
        <end position="432"/>
    </location>
</feature>
<dbReference type="Pfam" id="PF00328">
    <property type="entry name" value="His_Phos_2"/>
    <property type="match status" value="1"/>
</dbReference>
<dbReference type="OMA" id="IELAKWR"/>
<keyword evidence="2 7" id="KW-0732">Signal</keyword>
<evidence type="ECO:0000313" key="8">
    <source>
        <dbReference type="EMBL" id="CAD8061971.1"/>
    </source>
</evidence>
<dbReference type="AlphaFoldDB" id="A0A8S1L5C7"/>
<feature type="signal peptide" evidence="7">
    <location>
        <begin position="1"/>
        <end position="17"/>
    </location>
</feature>
<dbReference type="Proteomes" id="UP000688137">
    <property type="component" value="Unassembled WGS sequence"/>
</dbReference>
<keyword evidence="5" id="KW-0325">Glycoprotein</keyword>
<dbReference type="InterPro" id="IPR000560">
    <property type="entry name" value="His_Pase_clade-2"/>
</dbReference>
<keyword evidence="3" id="KW-0378">Hydrolase</keyword>
<accession>A0A8S1L5C7</accession>
<keyword evidence="4" id="KW-1015">Disulfide bond</keyword>
<dbReference type="InterPro" id="IPR050645">
    <property type="entry name" value="Histidine_acid_phosphatase"/>
</dbReference>
<reference evidence="8" key="1">
    <citation type="submission" date="2021-01" db="EMBL/GenBank/DDBJ databases">
        <authorList>
            <consortium name="Genoscope - CEA"/>
            <person name="William W."/>
        </authorList>
    </citation>
    <scope>NUCLEOTIDE SEQUENCE</scope>
</reference>
<keyword evidence="9" id="KW-1185">Reference proteome</keyword>
<sequence>MNILLLLFYGAIPYVQSNDTLINVQAIWRHGVRDFYYCNWGCDKKNEPDGDAQILTPAGMRQQYVLGKWLRQRYIIDNHLLSPQFNENEIYIESTDYNRTIMSAYSNLQGMYPEGFEIPNVTEDKLLPPNSGSKSPSIGNYALPYKISLIPIHTKEEEQDYALAIYCKTTGQTVQQNKQTELYNTINSANQTQELFKNFNQELGLVGEQQVNDIIELAKWRDTFTCNRYNGDDLPPKLTAKTLFFMDEIALLSFSLRQFQNWEQSKLYSTPYLKQIILNFDNFINGKSKVKYRGSSSHDSTMLGIISGLNLTSAQCQADIYFKKPQSDIFCLTENIEFSSNLIIELYNNTQNGLYVRILYNGEYVPVCSKKGTFCQYDKFKSILSQQFVDYEKECNLNNEIKRPILYKIPIWAILFFVLVLLCTCGIFLLIFRIKQLREPEISESQISS</sequence>
<organism evidence="8 9">
    <name type="scientific">Paramecium primaurelia</name>
    <dbReference type="NCBI Taxonomy" id="5886"/>
    <lineage>
        <taxon>Eukaryota</taxon>
        <taxon>Sar</taxon>
        <taxon>Alveolata</taxon>
        <taxon>Ciliophora</taxon>
        <taxon>Intramacronucleata</taxon>
        <taxon>Oligohymenophorea</taxon>
        <taxon>Peniculida</taxon>
        <taxon>Parameciidae</taxon>
        <taxon>Paramecium</taxon>
    </lineage>
</organism>
<evidence type="ECO:0000256" key="2">
    <source>
        <dbReference type="ARBA" id="ARBA00022729"/>
    </source>
</evidence>
<comment type="catalytic activity">
    <reaction evidence="1">
        <text>a phosphate monoester + H2O = an alcohol + phosphate</text>
        <dbReference type="Rhea" id="RHEA:15017"/>
        <dbReference type="ChEBI" id="CHEBI:15377"/>
        <dbReference type="ChEBI" id="CHEBI:30879"/>
        <dbReference type="ChEBI" id="CHEBI:43474"/>
        <dbReference type="ChEBI" id="CHEBI:67140"/>
        <dbReference type="EC" id="3.1.3.2"/>
    </reaction>
</comment>